<keyword evidence="1" id="KW-0808">Transferase</keyword>
<comment type="caution">
    <text evidence="1">The sequence shown here is derived from an EMBL/GenBank/DDBJ whole genome shotgun (WGS) entry which is preliminary data.</text>
</comment>
<name>A0A5C5VJN4_9BACT</name>
<dbReference type="Gene3D" id="3.40.50.300">
    <property type="entry name" value="P-loop containing nucleotide triphosphate hydrolases"/>
    <property type="match status" value="1"/>
</dbReference>
<dbReference type="Proteomes" id="UP000318878">
    <property type="component" value="Unassembled WGS sequence"/>
</dbReference>
<gene>
    <name evidence="1" type="ORF">Enr8_05200</name>
</gene>
<dbReference type="Pfam" id="PF03567">
    <property type="entry name" value="Sulfotransfer_2"/>
    <property type="match status" value="1"/>
</dbReference>
<reference evidence="1 2" key="1">
    <citation type="submission" date="2019-02" db="EMBL/GenBank/DDBJ databases">
        <title>Deep-cultivation of Planctomycetes and their phenomic and genomic characterization uncovers novel biology.</title>
        <authorList>
            <person name="Wiegand S."/>
            <person name="Jogler M."/>
            <person name="Boedeker C."/>
            <person name="Pinto D."/>
            <person name="Vollmers J."/>
            <person name="Rivas-Marin E."/>
            <person name="Kohn T."/>
            <person name="Peeters S.H."/>
            <person name="Heuer A."/>
            <person name="Rast P."/>
            <person name="Oberbeckmann S."/>
            <person name="Bunk B."/>
            <person name="Jeske O."/>
            <person name="Meyerdierks A."/>
            <person name="Storesund J.E."/>
            <person name="Kallscheuer N."/>
            <person name="Luecker S."/>
            <person name="Lage O.M."/>
            <person name="Pohl T."/>
            <person name="Merkel B.J."/>
            <person name="Hornburger P."/>
            <person name="Mueller R.-W."/>
            <person name="Bruemmer F."/>
            <person name="Labrenz M."/>
            <person name="Spormann A.M."/>
            <person name="Op Den Camp H."/>
            <person name="Overmann J."/>
            <person name="Amann R."/>
            <person name="Jetten M.S.M."/>
            <person name="Mascher T."/>
            <person name="Medema M.H."/>
            <person name="Devos D.P."/>
            <person name="Kaster A.-K."/>
            <person name="Ovreas L."/>
            <person name="Rohde M."/>
            <person name="Galperin M.Y."/>
            <person name="Jogler C."/>
        </authorList>
    </citation>
    <scope>NUCLEOTIDE SEQUENCE [LARGE SCALE GENOMIC DNA]</scope>
    <source>
        <strain evidence="1 2">Enr8</strain>
    </source>
</reference>
<evidence type="ECO:0000313" key="1">
    <source>
        <dbReference type="EMBL" id="TWT38826.1"/>
    </source>
</evidence>
<dbReference type="InterPro" id="IPR027417">
    <property type="entry name" value="P-loop_NTPase"/>
</dbReference>
<sequence length="226" mass="26378">MAVYSNTHQFIFVHVPKNAGSTLIMNYRKKVAPDFLLGFEELNAELGYERDPALGNHFTYQMIKSLCDRHAVPIDYQNYFKFCVVRNPFERMVSLYQHRLRKIDATTNGVPRNSPEDKALLKKGFEAWLLTTQNVSDRVLTKMSQLDWIKDEAGAIVCDRVIDVRNYDQEIMETLETLRMPRIELDKFNVSAKDSSQYKSYYTASTRAHIEKYFAEDLDVLKYSFS</sequence>
<evidence type="ECO:0000313" key="2">
    <source>
        <dbReference type="Proteomes" id="UP000318878"/>
    </source>
</evidence>
<keyword evidence="2" id="KW-1185">Reference proteome</keyword>
<dbReference type="SUPFAM" id="SSF52540">
    <property type="entry name" value="P-loop containing nucleoside triphosphate hydrolases"/>
    <property type="match status" value="1"/>
</dbReference>
<dbReference type="GO" id="GO:0008146">
    <property type="term" value="F:sulfotransferase activity"/>
    <property type="evidence" value="ECO:0007669"/>
    <property type="project" value="InterPro"/>
</dbReference>
<dbReference type="AlphaFoldDB" id="A0A5C5VJN4"/>
<organism evidence="1 2">
    <name type="scientific">Blastopirellula retiformator</name>
    <dbReference type="NCBI Taxonomy" id="2527970"/>
    <lineage>
        <taxon>Bacteria</taxon>
        <taxon>Pseudomonadati</taxon>
        <taxon>Planctomycetota</taxon>
        <taxon>Planctomycetia</taxon>
        <taxon>Pirellulales</taxon>
        <taxon>Pirellulaceae</taxon>
        <taxon>Blastopirellula</taxon>
    </lineage>
</organism>
<proteinExistence type="predicted"/>
<dbReference type="EMBL" id="SJPF01000001">
    <property type="protein sequence ID" value="TWT38826.1"/>
    <property type="molecule type" value="Genomic_DNA"/>
</dbReference>
<dbReference type="InterPro" id="IPR005331">
    <property type="entry name" value="Sulfotransferase"/>
</dbReference>
<dbReference type="GO" id="GO:0016020">
    <property type="term" value="C:membrane"/>
    <property type="evidence" value="ECO:0007669"/>
    <property type="project" value="InterPro"/>
</dbReference>
<accession>A0A5C5VJN4</accession>
<protein>
    <submittedName>
        <fullName evidence="1">Sulfotransferase family protein</fullName>
    </submittedName>
</protein>